<gene>
    <name evidence="2" type="ORF">IQ31_03849</name>
</gene>
<evidence type="ECO:0000259" key="1">
    <source>
        <dbReference type="Pfam" id="PF00931"/>
    </source>
</evidence>
<dbReference type="Proteomes" id="UP000315908">
    <property type="component" value="Unassembled WGS sequence"/>
</dbReference>
<protein>
    <submittedName>
        <fullName evidence="2">NB-ARC domain-containing protein</fullName>
    </submittedName>
</protein>
<reference evidence="2 3" key="1">
    <citation type="journal article" date="2015" name="Stand. Genomic Sci.">
        <title>Genomic Encyclopedia of Bacterial and Archaeal Type Strains, Phase III: the genomes of soil and plant-associated and newly described type strains.</title>
        <authorList>
            <person name="Whitman W.B."/>
            <person name="Woyke T."/>
            <person name="Klenk H.P."/>
            <person name="Zhou Y."/>
            <person name="Lilburn T.G."/>
            <person name="Beck B.J."/>
            <person name="De Vos P."/>
            <person name="Vandamme P."/>
            <person name="Eisen J.A."/>
            <person name="Garrity G."/>
            <person name="Hugenholtz P."/>
            <person name="Kyrpides N.C."/>
        </authorList>
    </citation>
    <scope>NUCLEOTIDE SEQUENCE [LARGE SCALE GENOMIC DNA]</scope>
    <source>
        <strain evidence="2 3">CGMCC 1.6855</strain>
    </source>
</reference>
<dbReference type="SUPFAM" id="SSF52540">
    <property type="entry name" value="P-loop containing nucleoside triphosphate hydrolases"/>
    <property type="match status" value="1"/>
</dbReference>
<dbReference type="InterPro" id="IPR019734">
    <property type="entry name" value="TPR_rpt"/>
</dbReference>
<dbReference type="Pfam" id="PF00931">
    <property type="entry name" value="NB-ARC"/>
    <property type="match status" value="1"/>
</dbReference>
<dbReference type="SUPFAM" id="SSF48452">
    <property type="entry name" value="TPR-like"/>
    <property type="match status" value="1"/>
</dbReference>
<dbReference type="EMBL" id="VLKR01000022">
    <property type="protein sequence ID" value="TWI17407.1"/>
    <property type="molecule type" value="Genomic_DNA"/>
</dbReference>
<name>A0A562MBS7_9SPHI</name>
<dbReference type="InterPro" id="IPR027417">
    <property type="entry name" value="P-loop_NTPase"/>
</dbReference>
<accession>A0A562MBS7</accession>
<organism evidence="2 3">
    <name type="scientific">Sphingobacterium siyangense</name>
    <dbReference type="NCBI Taxonomy" id="459529"/>
    <lineage>
        <taxon>Bacteria</taxon>
        <taxon>Pseudomonadati</taxon>
        <taxon>Bacteroidota</taxon>
        <taxon>Sphingobacteriia</taxon>
        <taxon>Sphingobacteriales</taxon>
        <taxon>Sphingobacteriaceae</taxon>
        <taxon>Sphingobacterium</taxon>
    </lineage>
</organism>
<dbReference type="GO" id="GO:0043531">
    <property type="term" value="F:ADP binding"/>
    <property type="evidence" value="ECO:0007669"/>
    <property type="project" value="InterPro"/>
</dbReference>
<comment type="caution">
    <text evidence="2">The sequence shown here is derived from an EMBL/GenBank/DDBJ whole genome shotgun (WGS) entry which is preliminary data.</text>
</comment>
<evidence type="ECO:0000313" key="3">
    <source>
        <dbReference type="Proteomes" id="UP000315908"/>
    </source>
</evidence>
<dbReference type="Gene3D" id="1.25.40.10">
    <property type="entry name" value="Tetratricopeptide repeat domain"/>
    <property type="match status" value="1"/>
</dbReference>
<dbReference type="InterPro" id="IPR011990">
    <property type="entry name" value="TPR-like_helical_dom_sf"/>
</dbReference>
<sequence>MDIGAPVINREILKSESNKIRQAKLNRINITLTKKKEINESYKAMCELISDDALLVGFCRCVHWEFGELTTEEAIYALRQEILVLLTDKVFGNRSVEIIFRVLLSEINRCSQETDASLRSVDKTDLQKLLDLTDAEIQERIDPKFIRLIGIELEEIKDRIKNVELVQENHEAALKNLKPRILESTDLSLVPYLINVDNVFGWQNEIKEVFDLIADKKFISIHNFGGVGKTTFAKKFLAQYRDHYNNVIWLNVENSVSESIVLNTPLQKNLHINLSKETTVIEQFNMILNELDKTGENNLIILDIQKNHDQKFSEINRILSLRNWKKIVLTRSNLKNLNPYLLPNLNYESAYNLFKLHCSKEFDETLFREFLEFIEYNTLTIELVSKTIENSYDLTLEFIYDALKTQNLNSNLLKIDIDLNDEENRVVAIFDFILQSFSIENLENKEKYFLQYLALLPPSDIVIEDLILICGREFYDGNKLSYLNSINALEKKGLLQYENNKKSIRIHKILQETILYRLRNENSPFVGFIYYITWLSHRLAEGYNNPKESFKYLKYAESILRNIKEEFRTNIYQPLLLLENEYLHLSSFFFSRENIDKLWEDLINRTEKYLGKDARCLATMYNNLASTLNVENSLDTIIKYQRKANQLYLQNIGNFKDGDLLMYITSLHNLAQAYLLKDDPINVVKCLHKVATLRKQNYFYNDAQIGVGYTILSQIHRKTKNFDESDAFIKEAIKYHNSIPAEKRNHFLLSNYYNKLAENSIFKNNLEEALSHQLQCVEIMEEQEIRNTYSVKMYEFLINLYKISTVPEVSKVYINKLELLKQQNQN</sequence>
<dbReference type="InterPro" id="IPR002182">
    <property type="entry name" value="NB-ARC"/>
</dbReference>
<evidence type="ECO:0000313" key="2">
    <source>
        <dbReference type="EMBL" id="TWI17407.1"/>
    </source>
</evidence>
<proteinExistence type="predicted"/>
<dbReference type="AlphaFoldDB" id="A0A562MBS7"/>
<dbReference type="Pfam" id="PF13181">
    <property type="entry name" value="TPR_8"/>
    <property type="match status" value="1"/>
</dbReference>
<feature type="domain" description="NB-ARC" evidence="1">
    <location>
        <begin position="213"/>
        <end position="332"/>
    </location>
</feature>
<dbReference type="Gene3D" id="3.40.50.300">
    <property type="entry name" value="P-loop containing nucleotide triphosphate hydrolases"/>
    <property type="match status" value="1"/>
</dbReference>